<protein>
    <submittedName>
        <fullName evidence="3">DOCK1</fullName>
    </submittedName>
</protein>
<dbReference type="OrthoDB" id="8035539at2759"/>
<dbReference type="PANTHER" id="PTHR37984:SF5">
    <property type="entry name" value="PROTEIN NYNRIN-LIKE"/>
    <property type="match status" value="1"/>
</dbReference>
<dbReference type="InterPro" id="IPR050951">
    <property type="entry name" value="Retrovirus_Pol_polyprotein"/>
</dbReference>
<dbReference type="Proteomes" id="UP000272942">
    <property type="component" value="Unassembled WGS sequence"/>
</dbReference>
<reference evidence="1 2" key="2">
    <citation type="submission" date="2018-11" db="EMBL/GenBank/DDBJ databases">
        <authorList>
            <consortium name="Pathogen Informatics"/>
        </authorList>
    </citation>
    <scope>NUCLEOTIDE SEQUENCE [LARGE SCALE GENOMIC DNA]</scope>
    <source>
        <strain evidence="1 2">Egypt</strain>
    </source>
</reference>
<dbReference type="WBParaSite" id="ECPE_0001040101-mRNA-1">
    <property type="protein sequence ID" value="ECPE_0001040101-mRNA-1"/>
    <property type="gene ID" value="ECPE_0001040101"/>
</dbReference>
<evidence type="ECO:0000313" key="3">
    <source>
        <dbReference type="WBParaSite" id="ECPE_0001040101-mRNA-1"/>
    </source>
</evidence>
<keyword evidence="2" id="KW-1185">Reference proteome</keyword>
<evidence type="ECO:0000313" key="1">
    <source>
        <dbReference type="EMBL" id="VDP86944.1"/>
    </source>
</evidence>
<proteinExistence type="predicted"/>
<evidence type="ECO:0000313" key="2">
    <source>
        <dbReference type="Proteomes" id="UP000272942"/>
    </source>
</evidence>
<organism evidence="3">
    <name type="scientific">Echinostoma caproni</name>
    <dbReference type="NCBI Taxonomy" id="27848"/>
    <lineage>
        <taxon>Eukaryota</taxon>
        <taxon>Metazoa</taxon>
        <taxon>Spiralia</taxon>
        <taxon>Lophotrochozoa</taxon>
        <taxon>Platyhelminthes</taxon>
        <taxon>Trematoda</taxon>
        <taxon>Digenea</taxon>
        <taxon>Plagiorchiida</taxon>
        <taxon>Echinostomata</taxon>
        <taxon>Echinostomatoidea</taxon>
        <taxon>Echinostomatidae</taxon>
        <taxon>Echinostoma</taxon>
    </lineage>
</organism>
<dbReference type="EMBL" id="UZAN01048972">
    <property type="protein sequence ID" value="VDP86944.1"/>
    <property type="molecule type" value="Genomic_DNA"/>
</dbReference>
<dbReference type="PANTHER" id="PTHR37984">
    <property type="entry name" value="PROTEIN CBG26694"/>
    <property type="match status" value="1"/>
</dbReference>
<name>A0A183ATT4_9TREM</name>
<accession>A0A183ATT4</accession>
<reference evidence="3" key="1">
    <citation type="submission" date="2016-06" db="UniProtKB">
        <authorList>
            <consortium name="WormBaseParasite"/>
        </authorList>
    </citation>
    <scope>IDENTIFICATION</scope>
</reference>
<sequence length="135" mass="15753">MLQRWSIALAAYNYEIQHPPGKIIPQADFFSRYSRFSGAEQCHFISPASPVSRESLRKSTKQYYSAILSEIKKRWSPEVKRKYPQLFPHREELSVKLDDVLCRDDRLVIPPPLRKTVPDELHKGHMGVEKMKSLT</sequence>
<dbReference type="AlphaFoldDB" id="A0A183ATT4"/>
<gene>
    <name evidence="1" type="ORF">ECPE_LOCUS10368</name>
</gene>